<proteinExistence type="predicted"/>
<dbReference type="Proteomes" id="UP000317171">
    <property type="component" value="Chromosome"/>
</dbReference>
<feature type="compositionally biased region" description="Low complexity" evidence="1">
    <location>
        <begin position="97"/>
        <end position="107"/>
    </location>
</feature>
<name>A0A517RPJ9_9PLAN</name>
<sequence length="266" mass="29336">MNQPDPKPSRTKVRSSSWTIAITVFLVIYLVLQWQQGQKANHQVELSSKQKSGSYSRELTDQKTLLPLKQVDQQAPAKPNQNAHQTTQLNQPIANDASTTTQTATSSPVKIKQIPANSNRPPPVEVSKRTGKSLPELGKLRDLGGQVWESTAGLKYGRGSQEKHRLLHIMRHAEDQPDRPGKHGVFAGNGERKKVLALIDEAYLQALKGGKNVQKKTQGKRVVYTVDMRRQVGFVGGQVGKKQGNPAAYKIRLVLEGANVITAFPL</sequence>
<keyword evidence="2" id="KW-0472">Membrane</keyword>
<keyword evidence="4" id="KW-1185">Reference proteome</keyword>
<accession>A0A517RPJ9</accession>
<feature type="compositionally biased region" description="Polar residues" evidence="1">
    <location>
        <begin position="79"/>
        <end position="93"/>
    </location>
</feature>
<dbReference type="RefSeq" id="WP_145222781.1">
    <property type="nucleotide sequence ID" value="NZ_CP036269.1"/>
</dbReference>
<organism evidence="3 4">
    <name type="scientific">Gimesia alba</name>
    <dbReference type="NCBI Taxonomy" id="2527973"/>
    <lineage>
        <taxon>Bacteria</taxon>
        <taxon>Pseudomonadati</taxon>
        <taxon>Planctomycetota</taxon>
        <taxon>Planctomycetia</taxon>
        <taxon>Planctomycetales</taxon>
        <taxon>Planctomycetaceae</taxon>
        <taxon>Gimesia</taxon>
    </lineage>
</organism>
<dbReference type="OrthoDB" id="284677at2"/>
<dbReference type="EMBL" id="CP036269">
    <property type="protein sequence ID" value="QDT45807.1"/>
    <property type="molecule type" value="Genomic_DNA"/>
</dbReference>
<keyword evidence="2" id="KW-0812">Transmembrane</keyword>
<keyword evidence="2" id="KW-1133">Transmembrane helix</keyword>
<feature type="region of interest" description="Disordered" evidence="1">
    <location>
        <begin position="72"/>
        <end position="137"/>
    </location>
</feature>
<evidence type="ECO:0000313" key="4">
    <source>
        <dbReference type="Proteomes" id="UP000317171"/>
    </source>
</evidence>
<evidence type="ECO:0000256" key="2">
    <source>
        <dbReference type="SAM" id="Phobius"/>
    </source>
</evidence>
<evidence type="ECO:0000256" key="1">
    <source>
        <dbReference type="SAM" id="MobiDB-lite"/>
    </source>
</evidence>
<gene>
    <name evidence="3" type="ORF">Pan241w_59350</name>
</gene>
<dbReference type="AlphaFoldDB" id="A0A517RPJ9"/>
<evidence type="ECO:0000313" key="3">
    <source>
        <dbReference type="EMBL" id="QDT45807.1"/>
    </source>
</evidence>
<reference evidence="3 4" key="1">
    <citation type="submission" date="2019-02" db="EMBL/GenBank/DDBJ databases">
        <title>Deep-cultivation of Planctomycetes and their phenomic and genomic characterization uncovers novel biology.</title>
        <authorList>
            <person name="Wiegand S."/>
            <person name="Jogler M."/>
            <person name="Boedeker C."/>
            <person name="Pinto D."/>
            <person name="Vollmers J."/>
            <person name="Rivas-Marin E."/>
            <person name="Kohn T."/>
            <person name="Peeters S.H."/>
            <person name="Heuer A."/>
            <person name="Rast P."/>
            <person name="Oberbeckmann S."/>
            <person name="Bunk B."/>
            <person name="Jeske O."/>
            <person name="Meyerdierks A."/>
            <person name="Storesund J.E."/>
            <person name="Kallscheuer N."/>
            <person name="Luecker S."/>
            <person name="Lage O.M."/>
            <person name="Pohl T."/>
            <person name="Merkel B.J."/>
            <person name="Hornburger P."/>
            <person name="Mueller R.-W."/>
            <person name="Bruemmer F."/>
            <person name="Labrenz M."/>
            <person name="Spormann A.M."/>
            <person name="Op den Camp H."/>
            <person name="Overmann J."/>
            <person name="Amann R."/>
            <person name="Jetten M.S.M."/>
            <person name="Mascher T."/>
            <person name="Medema M.H."/>
            <person name="Devos D.P."/>
            <person name="Kaster A.-K."/>
            <person name="Ovreas L."/>
            <person name="Rohde M."/>
            <person name="Galperin M.Y."/>
            <person name="Jogler C."/>
        </authorList>
    </citation>
    <scope>NUCLEOTIDE SEQUENCE [LARGE SCALE GENOMIC DNA]</scope>
    <source>
        <strain evidence="3 4">Pan241w</strain>
    </source>
</reference>
<feature type="transmembrane region" description="Helical" evidence="2">
    <location>
        <begin position="15"/>
        <end position="32"/>
    </location>
</feature>
<protein>
    <submittedName>
        <fullName evidence="3">Uncharacterized protein</fullName>
    </submittedName>
</protein>
<dbReference type="KEGG" id="gaz:Pan241w_59350"/>